<dbReference type="PIRSF" id="PIRSF000386">
    <property type="entry name" value="tRNA_mtase"/>
    <property type="match status" value="1"/>
</dbReference>
<dbReference type="NCBIfam" id="NF000648">
    <property type="entry name" value="PRK00026.1"/>
    <property type="match status" value="1"/>
</dbReference>
<keyword evidence="11 15" id="KW-0819">tRNA processing</keyword>
<evidence type="ECO:0000259" key="18">
    <source>
        <dbReference type="Pfam" id="PF01746"/>
    </source>
</evidence>
<dbReference type="InterPro" id="IPR016009">
    <property type="entry name" value="tRNA_MeTrfase_TRMD/TRM10"/>
</dbReference>
<evidence type="ECO:0000256" key="4">
    <source>
        <dbReference type="ARBA" id="ARBA00011738"/>
    </source>
</evidence>
<dbReference type="GO" id="GO:0052906">
    <property type="term" value="F:tRNA (guanine(37)-N1)-methyltransferase activity"/>
    <property type="evidence" value="ECO:0007669"/>
    <property type="project" value="UniProtKB-UniRule"/>
</dbReference>
<dbReference type="GO" id="GO:0005829">
    <property type="term" value="C:cytosol"/>
    <property type="evidence" value="ECO:0007669"/>
    <property type="project" value="TreeGrafter"/>
</dbReference>
<gene>
    <name evidence="15 19" type="primary">trmD</name>
    <name evidence="19" type="ORF">E3J33_02520</name>
</gene>
<evidence type="ECO:0000256" key="12">
    <source>
        <dbReference type="ARBA" id="ARBA00029736"/>
    </source>
</evidence>
<evidence type="ECO:0000313" key="19">
    <source>
        <dbReference type="EMBL" id="TET93128.1"/>
    </source>
</evidence>
<dbReference type="NCBIfam" id="TIGR00088">
    <property type="entry name" value="trmD"/>
    <property type="match status" value="1"/>
</dbReference>
<evidence type="ECO:0000256" key="7">
    <source>
        <dbReference type="ARBA" id="ARBA00022490"/>
    </source>
</evidence>
<dbReference type="EMBL" id="SOIJ01000143">
    <property type="protein sequence ID" value="TET93128.1"/>
    <property type="molecule type" value="Genomic_DNA"/>
</dbReference>
<dbReference type="FunFam" id="1.10.1270.20:FF:000001">
    <property type="entry name" value="tRNA (guanine-N(1)-)-methyltransferase"/>
    <property type="match status" value="1"/>
</dbReference>
<evidence type="ECO:0000256" key="10">
    <source>
        <dbReference type="ARBA" id="ARBA00022691"/>
    </source>
</evidence>
<keyword evidence="8 15" id="KW-0489">Methyltransferase</keyword>
<dbReference type="Gene3D" id="1.10.1270.20">
    <property type="entry name" value="tRNA(m1g37)methyltransferase, domain 2"/>
    <property type="match status" value="1"/>
</dbReference>
<evidence type="ECO:0000256" key="13">
    <source>
        <dbReference type="ARBA" id="ARBA00033392"/>
    </source>
</evidence>
<dbReference type="AlphaFoldDB" id="A0A523YNQ7"/>
<proteinExistence type="inferred from homology"/>
<dbReference type="InterPro" id="IPR002649">
    <property type="entry name" value="tRNA_m1G_MeTrfase_TrmD"/>
</dbReference>
<evidence type="ECO:0000313" key="20">
    <source>
        <dbReference type="Proteomes" id="UP000316925"/>
    </source>
</evidence>
<comment type="subcellular location">
    <subcellularLocation>
        <location evidence="2 15 17">Cytoplasm</location>
    </subcellularLocation>
</comment>
<comment type="function">
    <text evidence="1 15 17">Specifically methylates guanosine-37 in various tRNAs.</text>
</comment>
<evidence type="ECO:0000256" key="16">
    <source>
        <dbReference type="PIRSR" id="PIRSR000386-1"/>
    </source>
</evidence>
<keyword evidence="10 15" id="KW-0949">S-adenosyl-L-methionine</keyword>
<evidence type="ECO:0000256" key="6">
    <source>
        <dbReference type="ARBA" id="ARBA00014679"/>
    </source>
</evidence>
<evidence type="ECO:0000256" key="1">
    <source>
        <dbReference type="ARBA" id="ARBA00002634"/>
    </source>
</evidence>
<dbReference type="Pfam" id="PF01746">
    <property type="entry name" value="tRNA_m1G_MT"/>
    <property type="match status" value="1"/>
</dbReference>
<feature type="domain" description="tRNA methyltransferase TRMD/TRM10-type" evidence="18">
    <location>
        <begin position="1"/>
        <end position="225"/>
    </location>
</feature>
<dbReference type="CDD" id="cd18080">
    <property type="entry name" value="TrmD-like"/>
    <property type="match status" value="1"/>
</dbReference>
<evidence type="ECO:0000256" key="3">
    <source>
        <dbReference type="ARBA" id="ARBA00007630"/>
    </source>
</evidence>
<dbReference type="GO" id="GO:0002939">
    <property type="term" value="P:tRNA N1-guanine methylation"/>
    <property type="evidence" value="ECO:0007669"/>
    <property type="project" value="TreeGrafter"/>
</dbReference>
<dbReference type="InterPro" id="IPR023148">
    <property type="entry name" value="tRNA_m1G_MeTrfase_C_sf"/>
</dbReference>
<feature type="binding site" evidence="15 16">
    <location>
        <begin position="133"/>
        <end position="138"/>
    </location>
    <ligand>
        <name>S-adenosyl-L-methionine</name>
        <dbReference type="ChEBI" id="CHEBI:59789"/>
    </ligand>
</feature>
<evidence type="ECO:0000256" key="9">
    <source>
        <dbReference type="ARBA" id="ARBA00022679"/>
    </source>
</evidence>
<evidence type="ECO:0000256" key="2">
    <source>
        <dbReference type="ARBA" id="ARBA00004496"/>
    </source>
</evidence>
<keyword evidence="7 15" id="KW-0963">Cytoplasm</keyword>
<keyword evidence="9 15" id="KW-0808">Transferase</keyword>
<dbReference type="Gene3D" id="3.40.1280.10">
    <property type="match status" value="1"/>
</dbReference>
<feature type="binding site" evidence="15 16">
    <location>
        <position position="113"/>
    </location>
    <ligand>
        <name>S-adenosyl-L-methionine</name>
        <dbReference type="ChEBI" id="CHEBI:59789"/>
    </ligand>
</feature>
<sequence length="253" mass="28874">MRMDIITLFPSMFQGPFDESIIKRAREKGILEINLHNLREFTHTKHRTVDDLPFGGGVGMVMKPEPLFEAVEKIKTQADFTSRVLLLSPQGIPFCQEKAKELAKEQALLLICGHYEGVDERVREYLVDEEISLGDYVLTGGELAAMVVIDVVARMLPGVLGCEQSAKEDSFYHGLLDYPQYTRPASFCAWKVPEVLLSGNHYKIKLWRRKKMLEATLRKRPDLLRKIKLSEADRKLLREVKERLADANKTANS</sequence>
<dbReference type="EC" id="2.1.1.228" evidence="5 15"/>
<protein>
    <recommendedName>
        <fullName evidence="6 15">tRNA (guanine-N(1)-)-methyltransferase</fullName>
        <ecNumber evidence="5 15">2.1.1.228</ecNumber>
    </recommendedName>
    <alternativeName>
        <fullName evidence="12 15">M1G-methyltransferase</fullName>
    </alternativeName>
    <alternativeName>
        <fullName evidence="13 15">tRNA [GM37] methyltransferase</fullName>
    </alternativeName>
</protein>
<comment type="caution">
    <text evidence="19">The sequence shown here is derived from an EMBL/GenBank/DDBJ whole genome shotgun (WGS) entry which is preliminary data.</text>
</comment>
<accession>A0A523YNQ7</accession>
<dbReference type="Proteomes" id="UP000316925">
    <property type="component" value="Unassembled WGS sequence"/>
</dbReference>
<comment type="similarity">
    <text evidence="3 15 17">Belongs to the RNA methyltransferase TrmD family.</text>
</comment>
<dbReference type="InterPro" id="IPR029028">
    <property type="entry name" value="Alpha/beta_knot_MTases"/>
</dbReference>
<evidence type="ECO:0000256" key="14">
    <source>
        <dbReference type="ARBA" id="ARBA00047783"/>
    </source>
</evidence>
<evidence type="ECO:0000256" key="11">
    <source>
        <dbReference type="ARBA" id="ARBA00022694"/>
    </source>
</evidence>
<evidence type="ECO:0000256" key="5">
    <source>
        <dbReference type="ARBA" id="ARBA00012807"/>
    </source>
</evidence>
<comment type="catalytic activity">
    <reaction evidence="14 15 17">
        <text>guanosine(37) in tRNA + S-adenosyl-L-methionine = N(1)-methylguanosine(37) in tRNA + S-adenosyl-L-homocysteine + H(+)</text>
        <dbReference type="Rhea" id="RHEA:36899"/>
        <dbReference type="Rhea" id="RHEA-COMP:10145"/>
        <dbReference type="Rhea" id="RHEA-COMP:10147"/>
        <dbReference type="ChEBI" id="CHEBI:15378"/>
        <dbReference type="ChEBI" id="CHEBI:57856"/>
        <dbReference type="ChEBI" id="CHEBI:59789"/>
        <dbReference type="ChEBI" id="CHEBI:73542"/>
        <dbReference type="ChEBI" id="CHEBI:74269"/>
        <dbReference type="EC" id="2.1.1.228"/>
    </reaction>
</comment>
<dbReference type="FunFam" id="3.40.1280.10:FF:000001">
    <property type="entry name" value="tRNA (guanine-N(1)-)-methyltransferase"/>
    <property type="match status" value="1"/>
</dbReference>
<evidence type="ECO:0000256" key="17">
    <source>
        <dbReference type="RuleBase" id="RU003464"/>
    </source>
</evidence>
<organism evidence="19 20">
    <name type="scientific">Aerophobetes bacterium</name>
    <dbReference type="NCBI Taxonomy" id="2030807"/>
    <lineage>
        <taxon>Bacteria</taxon>
        <taxon>Candidatus Aerophobota</taxon>
    </lineage>
</organism>
<evidence type="ECO:0000256" key="8">
    <source>
        <dbReference type="ARBA" id="ARBA00022603"/>
    </source>
</evidence>
<comment type="subunit">
    <text evidence="4 15 17">Homodimer.</text>
</comment>
<dbReference type="HAMAP" id="MF_00605">
    <property type="entry name" value="TrmD"/>
    <property type="match status" value="1"/>
</dbReference>
<dbReference type="PANTHER" id="PTHR46417:SF1">
    <property type="entry name" value="TRNA (GUANINE-N(1)-)-METHYLTRANSFERASE"/>
    <property type="match status" value="1"/>
</dbReference>
<dbReference type="SUPFAM" id="SSF75217">
    <property type="entry name" value="alpha/beta knot"/>
    <property type="match status" value="1"/>
</dbReference>
<dbReference type="PANTHER" id="PTHR46417">
    <property type="entry name" value="TRNA (GUANINE-N(1)-)-METHYLTRANSFERASE"/>
    <property type="match status" value="1"/>
</dbReference>
<reference evidence="19 20" key="1">
    <citation type="submission" date="2019-03" db="EMBL/GenBank/DDBJ databases">
        <title>Metabolic potential of uncultured bacteria and archaea associated with petroleum seepage in deep-sea sediments.</title>
        <authorList>
            <person name="Dong X."/>
            <person name="Hubert C."/>
        </authorList>
    </citation>
    <scope>NUCLEOTIDE SEQUENCE [LARGE SCALE GENOMIC DNA]</scope>
    <source>
        <strain evidence="19">E29_bin28</strain>
    </source>
</reference>
<evidence type="ECO:0000256" key="15">
    <source>
        <dbReference type="HAMAP-Rule" id="MF_00605"/>
    </source>
</evidence>
<dbReference type="InterPro" id="IPR029026">
    <property type="entry name" value="tRNA_m1G_MTases_N"/>
</dbReference>
<name>A0A523YNQ7_UNCAE</name>